<comment type="caution">
    <text evidence="11">The sequence shown here is derived from an EMBL/GenBank/DDBJ whole genome shotgun (WGS) entry which is preliminary data.</text>
</comment>
<keyword evidence="3" id="KW-0808">Transferase</keyword>
<dbReference type="Gene3D" id="1.10.8.60">
    <property type="match status" value="1"/>
</dbReference>
<dbReference type="InterPro" id="IPR027417">
    <property type="entry name" value="P-loop_NTPase"/>
</dbReference>
<dbReference type="RefSeq" id="WP_123631380.1">
    <property type="nucleotide sequence ID" value="NZ_AYKH01000021.1"/>
</dbReference>
<proteinExistence type="inferred from homology"/>
<protein>
    <recommendedName>
        <fullName evidence="2 9">DNA polymerase III subunit delta</fullName>
        <ecNumber evidence="1 9">2.7.7.7</ecNumber>
    </recommendedName>
</protein>
<evidence type="ECO:0000259" key="10">
    <source>
        <dbReference type="Pfam" id="PF06144"/>
    </source>
</evidence>
<dbReference type="PANTHER" id="PTHR34388">
    <property type="entry name" value="DNA POLYMERASE III SUBUNIT DELTA"/>
    <property type="match status" value="1"/>
</dbReference>
<evidence type="ECO:0000256" key="3">
    <source>
        <dbReference type="ARBA" id="ARBA00022679"/>
    </source>
</evidence>
<dbReference type="GO" id="GO:0009360">
    <property type="term" value="C:DNA polymerase III complex"/>
    <property type="evidence" value="ECO:0007669"/>
    <property type="project" value="UniProtKB-UniRule"/>
</dbReference>
<dbReference type="GO" id="GO:0006261">
    <property type="term" value="P:DNA-templated DNA replication"/>
    <property type="evidence" value="ECO:0007669"/>
    <property type="project" value="TreeGrafter"/>
</dbReference>
<feature type="domain" description="DNA polymerase III delta N-terminal" evidence="10">
    <location>
        <begin position="21"/>
        <end position="133"/>
    </location>
</feature>
<comment type="similarity">
    <text evidence="7">Belongs to the DNA polymerase HolA subunit family.</text>
</comment>
<dbReference type="InterPro" id="IPR005790">
    <property type="entry name" value="DNA_polIII_delta"/>
</dbReference>
<keyword evidence="4" id="KW-0548">Nucleotidyltransferase</keyword>
<organism evidence="11 12">
    <name type="scientific">Salinisphaera orenii MK-B5</name>
    <dbReference type="NCBI Taxonomy" id="856730"/>
    <lineage>
        <taxon>Bacteria</taxon>
        <taxon>Pseudomonadati</taxon>
        <taxon>Pseudomonadota</taxon>
        <taxon>Gammaproteobacteria</taxon>
        <taxon>Salinisphaerales</taxon>
        <taxon>Salinisphaeraceae</taxon>
        <taxon>Salinisphaera</taxon>
    </lineage>
</organism>
<evidence type="ECO:0000256" key="9">
    <source>
        <dbReference type="NCBIfam" id="TIGR01128"/>
    </source>
</evidence>
<comment type="catalytic activity">
    <reaction evidence="8">
        <text>DNA(n) + a 2'-deoxyribonucleoside 5'-triphosphate = DNA(n+1) + diphosphate</text>
        <dbReference type="Rhea" id="RHEA:22508"/>
        <dbReference type="Rhea" id="RHEA-COMP:17339"/>
        <dbReference type="Rhea" id="RHEA-COMP:17340"/>
        <dbReference type="ChEBI" id="CHEBI:33019"/>
        <dbReference type="ChEBI" id="CHEBI:61560"/>
        <dbReference type="ChEBI" id="CHEBI:173112"/>
        <dbReference type="EC" id="2.7.7.7"/>
    </reaction>
</comment>
<name>A0A423PLG2_9GAMM</name>
<evidence type="ECO:0000256" key="6">
    <source>
        <dbReference type="ARBA" id="ARBA00022932"/>
    </source>
</evidence>
<dbReference type="NCBIfam" id="TIGR01128">
    <property type="entry name" value="holA"/>
    <property type="match status" value="1"/>
</dbReference>
<evidence type="ECO:0000256" key="5">
    <source>
        <dbReference type="ARBA" id="ARBA00022705"/>
    </source>
</evidence>
<keyword evidence="5" id="KW-0235">DNA replication</keyword>
<dbReference type="PANTHER" id="PTHR34388:SF1">
    <property type="entry name" value="DNA POLYMERASE III SUBUNIT DELTA"/>
    <property type="match status" value="1"/>
</dbReference>
<dbReference type="Proteomes" id="UP000283993">
    <property type="component" value="Unassembled WGS sequence"/>
</dbReference>
<accession>A0A423PLG2</accession>
<dbReference type="EC" id="2.7.7.7" evidence="1 9"/>
<dbReference type="Gene3D" id="1.20.272.10">
    <property type="match status" value="1"/>
</dbReference>
<evidence type="ECO:0000313" key="12">
    <source>
        <dbReference type="Proteomes" id="UP000283993"/>
    </source>
</evidence>
<evidence type="ECO:0000256" key="1">
    <source>
        <dbReference type="ARBA" id="ARBA00012417"/>
    </source>
</evidence>
<dbReference type="InterPro" id="IPR010372">
    <property type="entry name" value="DNA_pol3_delta_N"/>
</dbReference>
<evidence type="ECO:0000256" key="8">
    <source>
        <dbReference type="ARBA" id="ARBA00049244"/>
    </source>
</evidence>
<dbReference type="EMBL" id="AYKH01000021">
    <property type="protein sequence ID" value="ROO26445.1"/>
    <property type="molecule type" value="Genomic_DNA"/>
</dbReference>
<dbReference type="Gene3D" id="3.40.50.300">
    <property type="entry name" value="P-loop containing nucleotide triphosphate hydrolases"/>
    <property type="match status" value="1"/>
</dbReference>
<keyword evidence="12" id="KW-1185">Reference proteome</keyword>
<dbReference type="GO" id="GO:0003887">
    <property type="term" value="F:DNA-directed DNA polymerase activity"/>
    <property type="evidence" value="ECO:0007669"/>
    <property type="project" value="UniProtKB-UniRule"/>
</dbReference>
<sequence length="348" mass="37437">MEVRPDQLPRQLEAQPLARCYLLAGDEPLQVLEAADAVRARARREGFDEREVLHAEPGFDWGRLAAAGASLSLFSDKRILELHLPDKGPGKPGSAAIVDYAKNAPDTTLLIVVATPMAASARKSAWYKAMAKAGVALYAWPLPGNRMAEWLRRRAEARGVTLDAEANTLLATQTEGNLLAAAQEVDRLALLHPGQRIGAAEVAAAASDHARYAIFDLPAKALAGDAAGALKTLARLRTEGVDAVPIAWALTRETRLLYQAALAARSNRLDAMLSKVFMPPARKRQIGAAAKRTDPARLARLLQQAAALDAVNKGAHAGRAWDDLITLTLGLCGRPPRTPSIHRRPDPR</sequence>
<dbReference type="CDD" id="cd18138">
    <property type="entry name" value="HLD_clamp_pol_III_delta"/>
    <property type="match status" value="1"/>
</dbReference>
<keyword evidence="6" id="KW-0239">DNA-directed DNA polymerase</keyword>
<dbReference type="InterPro" id="IPR008921">
    <property type="entry name" value="DNA_pol3_clamp-load_cplx_C"/>
</dbReference>
<evidence type="ECO:0000256" key="2">
    <source>
        <dbReference type="ARBA" id="ARBA00017703"/>
    </source>
</evidence>
<dbReference type="AlphaFoldDB" id="A0A423PLG2"/>
<gene>
    <name evidence="11" type="ORF">SAOR_10460</name>
</gene>
<evidence type="ECO:0000256" key="7">
    <source>
        <dbReference type="ARBA" id="ARBA00034754"/>
    </source>
</evidence>
<dbReference type="SUPFAM" id="SSF52540">
    <property type="entry name" value="P-loop containing nucleoside triphosphate hydrolases"/>
    <property type="match status" value="1"/>
</dbReference>
<dbReference type="GO" id="GO:0003677">
    <property type="term" value="F:DNA binding"/>
    <property type="evidence" value="ECO:0007669"/>
    <property type="project" value="InterPro"/>
</dbReference>
<evidence type="ECO:0000256" key="4">
    <source>
        <dbReference type="ARBA" id="ARBA00022695"/>
    </source>
</evidence>
<evidence type="ECO:0000313" key="11">
    <source>
        <dbReference type="EMBL" id="ROO26445.1"/>
    </source>
</evidence>
<reference evidence="11 12" key="1">
    <citation type="submission" date="2013-10" db="EMBL/GenBank/DDBJ databases">
        <title>Salinisphaera orenii MK-B5 Genome Sequencing.</title>
        <authorList>
            <person name="Lai Q."/>
            <person name="Li C."/>
            <person name="Shao Z."/>
        </authorList>
    </citation>
    <scope>NUCLEOTIDE SEQUENCE [LARGE SCALE GENOMIC DNA]</scope>
    <source>
        <strain evidence="11 12">MK-B5</strain>
    </source>
</reference>
<dbReference type="SUPFAM" id="SSF48019">
    <property type="entry name" value="post-AAA+ oligomerization domain-like"/>
    <property type="match status" value="1"/>
</dbReference>
<dbReference type="Pfam" id="PF06144">
    <property type="entry name" value="DNA_pol3_delta"/>
    <property type="match status" value="1"/>
</dbReference>